<evidence type="ECO:0000313" key="2">
    <source>
        <dbReference type="Proteomes" id="UP000242715"/>
    </source>
</evidence>
<sequence>MVIRQGCVPGSMAVASPRRCTRSFATWNHNLTSYYARLQLGIPELVPHPLSAILDYWFHGSYYAFGIDAIYHNNGIRFYADPLEF</sequence>
<dbReference type="AlphaFoldDB" id="A0A2Z6PRK6"/>
<keyword evidence="2" id="KW-1185">Reference proteome</keyword>
<name>A0A2Z6PRK6_TRISU</name>
<dbReference type="EMBL" id="DF974653">
    <property type="protein sequence ID" value="GAU49919.1"/>
    <property type="molecule type" value="Genomic_DNA"/>
</dbReference>
<accession>A0A2Z6PRK6</accession>
<gene>
    <name evidence="1" type="ORF">TSUD_180370</name>
</gene>
<protein>
    <submittedName>
        <fullName evidence="1">Uncharacterized protein</fullName>
    </submittedName>
</protein>
<dbReference type="Proteomes" id="UP000242715">
    <property type="component" value="Unassembled WGS sequence"/>
</dbReference>
<proteinExistence type="predicted"/>
<reference evidence="2" key="1">
    <citation type="journal article" date="2017" name="Front. Plant Sci.">
        <title>Climate Clever Clovers: New Paradigm to Reduce the Environmental Footprint of Ruminants by Breeding Low Methanogenic Forages Utilizing Haplotype Variation.</title>
        <authorList>
            <person name="Kaur P."/>
            <person name="Appels R."/>
            <person name="Bayer P.E."/>
            <person name="Keeble-Gagnere G."/>
            <person name="Wang J."/>
            <person name="Hirakawa H."/>
            <person name="Shirasawa K."/>
            <person name="Vercoe P."/>
            <person name="Stefanova K."/>
            <person name="Durmic Z."/>
            <person name="Nichols P."/>
            <person name="Revell C."/>
            <person name="Isobe S.N."/>
            <person name="Edwards D."/>
            <person name="Erskine W."/>
        </authorList>
    </citation>
    <scope>NUCLEOTIDE SEQUENCE [LARGE SCALE GENOMIC DNA]</scope>
    <source>
        <strain evidence="2">cv. Daliak</strain>
    </source>
</reference>
<organism evidence="1 2">
    <name type="scientific">Trifolium subterraneum</name>
    <name type="common">Subterranean clover</name>
    <dbReference type="NCBI Taxonomy" id="3900"/>
    <lineage>
        <taxon>Eukaryota</taxon>
        <taxon>Viridiplantae</taxon>
        <taxon>Streptophyta</taxon>
        <taxon>Embryophyta</taxon>
        <taxon>Tracheophyta</taxon>
        <taxon>Spermatophyta</taxon>
        <taxon>Magnoliopsida</taxon>
        <taxon>eudicotyledons</taxon>
        <taxon>Gunneridae</taxon>
        <taxon>Pentapetalae</taxon>
        <taxon>rosids</taxon>
        <taxon>fabids</taxon>
        <taxon>Fabales</taxon>
        <taxon>Fabaceae</taxon>
        <taxon>Papilionoideae</taxon>
        <taxon>50 kb inversion clade</taxon>
        <taxon>NPAAA clade</taxon>
        <taxon>Hologalegina</taxon>
        <taxon>IRL clade</taxon>
        <taxon>Trifolieae</taxon>
        <taxon>Trifolium</taxon>
    </lineage>
</organism>
<evidence type="ECO:0000313" key="1">
    <source>
        <dbReference type="EMBL" id="GAU49919.1"/>
    </source>
</evidence>